<dbReference type="EC" id="2.4.99.12" evidence="3 8"/>
<dbReference type="PANTHER" id="PTHR42755">
    <property type="entry name" value="3-DEOXY-MANNO-OCTULOSONATE CYTIDYLYLTRANSFERASE"/>
    <property type="match status" value="1"/>
</dbReference>
<dbReference type="Pfam" id="PF04413">
    <property type="entry name" value="Glycos_transf_N"/>
    <property type="match status" value="1"/>
</dbReference>
<name>A0AAE3LSD6_9RHOB</name>
<dbReference type="Gene3D" id="3.40.50.2000">
    <property type="entry name" value="Glycogen Phosphorylase B"/>
    <property type="match status" value="1"/>
</dbReference>
<evidence type="ECO:0000313" key="11">
    <source>
        <dbReference type="EMBL" id="MCV6825688.1"/>
    </source>
</evidence>
<comment type="similarity">
    <text evidence="8">Belongs to the glycosyltransferase group 1 family.</text>
</comment>
<comment type="catalytic activity">
    <reaction evidence="7 8">
        <text>lipid IVA (E. coli) + CMP-3-deoxy-beta-D-manno-octulosonate = alpha-Kdo-(2-&gt;6)-lipid IVA (E. coli) + CMP + H(+)</text>
        <dbReference type="Rhea" id="RHEA:28066"/>
        <dbReference type="ChEBI" id="CHEBI:15378"/>
        <dbReference type="ChEBI" id="CHEBI:58603"/>
        <dbReference type="ChEBI" id="CHEBI:60364"/>
        <dbReference type="ChEBI" id="CHEBI:60377"/>
        <dbReference type="ChEBI" id="CHEBI:85987"/>
        <dbReference type="EC" id="2.4.99.12"/>
    </reaction>
</comment>
<evidence type="ECO:0000259" key="10">
    <source>
        <dbReference type="Pfam" id="PF04413"/>
    </source>
</evidence>
<evidence type="ECO:0000256" key="9">
    <source>
        <dbReference type="SAM" id="MobiDB-lite"/>
    </source>
</evidence>
<dbReference type="SUPFAM" id="SSF53756">
    <property type="entry name" value="UDP-Glycosyltransferase/glycogen phosphorylase"/>
    <property type="match status" value="1"/>
</dbReference>
<comment type="function">
    <text evidence="1 8">Involved in lipopolysaccharide (LPS) biosynthesis. Catalyzes the transfer of 3-deoxy-D-manno-octulosonate (Kdo) residue(s) from CMP-Kdo to lipid IV(A), the tetraacyldisaccharide-1,4'-bisphosphate precursor of lipid A.</text>
</comment>
<dbReference type="Gene3D" id="3.40.50.11720">
    <property type="entry name" value="3-Deoxy-D-manno-octulosonic-acid transferase, N-terminal domain"/>
    <property type="match status" value="1"/>
</dbReference>
<feature type="domain" description="3-deoxy-D-manno-octulosonic-acid transferase N-terminal" evidence="10">
    <location>
        <begin position="32"/>
        <end position="208"/>
    </location>
</feature>
<reference evidence="11" key="1">
    <citation type="submission" date="2022-10" db="EMBL/GenBank/DDBJ databases">
        <authorList>
            <person name="Yue Y."/>
        </authorList>
    </citation>
    <scope>NUCLEOTIDE SEQUENCE</scope>
    <source>
        <strain evidence="11">Z654</strain>
    </source>
</reference>
<dbReference type="GO" id="GO:0005886">
    <property type="term" value="C:plasma membrane"/>
    <property type="evidence" value="ECO:0007669"/>
    <property type="project" value="UniProtKB-SubCell"/>
</dbReference>
<dbReference type="PANTHER" id="PTHR42755:SF1">
    <property type="entry name" value="3-DEOXY-D-MANNO-OCTULOSONIC ACID TRANSFERASE, MITOCHONDRIAL-RELATED"/>
    <property type="match status" value="1"/>
</dbReference>
<evidence type="ECO:0000256" key="2">
    <source>
        <dbReference type="ARBA" id="ARBA00004713"/>
    </source>
</evidence>
<dbReference type="GO" id="GO:0043842">
    <property type="term" value="F:Kdo transferase activity"/>
    <property type="evidence" value="ECO:0007669"/>
    <property type="project" value="UniProtKB-EC"/>
</dbReference>
<keyword evidence="8" id="KW-0472">Membrane</keyword>
<dbReference type="GO" id="GO:0009245">
    <property type="term" value="P:lipid A biosynthetic process"/>
    <property type="evidence" value="ECO:0007669"/>
    <property type="project" value="TreeGrafter"/>
</dbReference>
<feature type="compositionally biased region" description="Basic and acidic residues" evidence="9">
    <location>
        <begin position="20"/>
        <end position="35"/>
    </location>
</feature>
<sequence>MTPKISLKIGSKSKPLVGLKEKLTKEDTAASREEMGVPSVERPEGPLVWFHATTENKSQPLAKVVRQLSEDWPRVNFLLTSPRARRSTISKNGFPSACIHQYAPANLLEFCESFLDAWAPDIAVFNGIETESPLPRLLAERNIPLLLVNASVSKRDLNGIQALLSGHRKLLRTHLQYFDHIDTIDAATAKELTSLGIEESKVRVAGPISELSATLPCVETDRQELSSAIGGRPTWLASNVASEEDALVLAAHLQASRTTHRLLLIHLPDTPQRGEALSEQLNEQGFRVCLRSRGEVPDEETQVFIADTENEIGLWYRLATVAFLGNSFIATGTVQTPYEAAGLGSAILHGPNLGNFTEAFETLDEQGGAQLVARGAELGDALLNLLPPDRAAAMAHVAWEVTTSGAQATDLAVAKIEDMLDEIGAY</sequence>
<dbReference type="RefSeq" id="WP_263954622.1">
    <property type="nucleotide sequence ID" value="NZ_JAOYFC010000003.1"/>
</dbReference>
<comment type="caution">
    <text evidence="11">The sequence shown here is derived from an EMBL/GenBank/DDBJ whole genome shotgun (WGS) entry which is preliminary data.</text>
</comment>
<evidence type="ECO:0000256" key="7">
    <source>
        <dbReference type="ARBA" id="ARBA00049183"/>
    </source>
</evidence>
<evidence type="ECO:0000256" key="6">
    <source>
        <dbReference type="ARBA" id="ARBA00031445"/>
    </source>
</evidence>
<organism evidence="11 12">
    <name type="scientific">Halocynthiibacter halioticoli</name>
    <dbReference type="NCBI Taxonomy" id="2986804"/>
    <lineage>
        <taxon>Bacteria</taxon>
        <taxon>Pseudomonadati</taxon>
        <taxon>Pseudomonadota</taxon>
        <taxon>Alphaproteobacteria</taxon>
        <taxon>Rhodobacterales</taxon>
        <taxon>Paracoccaceae</taxon>
        <taxon>Halocynthiibacter</taxon>
    </lineage>
</organism>
<dbReference type="AlphaFoldDB" id="A0AAE3LSD6"/>
<comment type="pathway">
    <text evidence="2 8">Bacterial outer membrane biogenesis; LPS core biosynthesis.</text>
</comment>
<keyword evidence="8" id="KW-1003">Cell membrane</keyword>
<dbReference type="Proteomes" id="UP001208041">
    <property type="component" value="Unassembled WGS sequence"/>
</dbReference>
<protein>
    <recommendedName>
        <fullName evidence="4 8">3-deoxy-D-manno-octulosonic acid transferase</fullName>
        <shortName evidence="8">Kdo transferase</shortName>
        <ecNumber evidence="3 8">2.4.99.12</ecNumber>
    </recommendedName>
    <alternativeName>
        <fullName evidence="6 8">Lipid IV(A) 3-deoxy-D-manno-octulosonic acid transferase</fullName>
    </alternativeName>
</protein>
<evidence type="ECO:0000256" key="5">
    <source>
        <dbReference type="ARBA" id="ARBA00022679"/>
    </source>
</evidence>
<dbReference type="GO" id="GO:0009244">
    <property type="term" value="P:lipopolysaccharide core region biosynthetic process"/>
    <property type="evidence" value="ECO:0007669"/>
    <property type="project" value="UniProtKB-UniRule"/>
</dbReference>
<keyword evidence="5 8" id="KW-0808">Transferase</keyword>
<comment type="subcellular location">
    <subcellularLocation>
        <location evidence="8">Cell membrane</location>
    </subcellularLocation>
</comment>
<evidence type="ECO:0000256" key="4">
    <source>
        <dbReference type="ARBA" id="ARBA00019077"/>
    </source>
</evidence>
<dbReference type="InterPro" id="IPR039901">
    <property type="entry name" value="Kdotransferase"/>
</dbReference>
<dbReference type="InterPro" id="IPR038107">
    <property type="entry name" value="Glycos_transf_N_sf"/>
</dbReference>
<dbReference type="InterPro" id="IPR007507">
    <property type="entry name" value="Glycos_transf_N"/>
</dbReference>
<evidence type="ECO:0000256" key="8">
    <source>
        <dbReference type="RuleBase" id="RU365103"/>
    </source>
</evidence>
<keyword evidence="8" id="KW-0448">Lipopolysaccharide biosynthesis</keyword>
<evidence type="ECO:0000256" key="1">
    <source>
        <dbReference type="ARBA" id="ARBA00003394"/>
    </source>
</evidence>
<evidence type="ECO:0000256" key="3">
    <source>
        <dbReference type="ARBA" id="ARBA00012621"/>
    </source>
</evidence>
<accession>A0AAE3LSD6</accession>
<keyword evidence="12" id="KW-1185">Reference proteome</keyword>
<evidence type="ECO:0000313" key="12">
    <source>
        <dbReference type="Proteomes" id="UP001208041"/>
    </source>
</evidence>
<dbReference type="EMBL" id="JAOYFC010000003">
    <property type="protein sequence ID" value="MCV6825688.1"/>
    <property type="molecule type" value="Genomic_DNA"/>
</dbReference>
<gene>
    <name evidence="11" type="ORF">OH136_14090</name>
</gene>
<proteinExistence type="inferred from homology"/>
<feature type="region of interest" description="Disordered" evidence="9">
    <location>
        <begin position="20"/>
        <end position="39"/>
    </location>
</feature>